<feature type="region of interest" description="Disordered" evidence="1">
    <location>
        <begin position="193"/>
        <end position="218"/>
    </location>
</feature>
<dbReference type="GeneID" id="37046833"/>
<reference evidence="2 3" key="1">
    <citation type="journal article" date="2018" name="Mol. Biol. Evol.">
        <title>Broad Genomic Sampling Reveals a Smut Pathogenic Ancestry of the Fungal Clade Ustilaginomycotina.</title>
        <authorList>
            <person name="Kijpornyongpan T."/>
            <person name="Mondo S.J."/>
            <person name="Barry K."/>
            <person name="Sandor L."/>
            <person name="Lee J."/>
            <person name="Lipzen A."/>
            <person name="Pangilinan J."/>
            <person name="LaButti K."/>
            <person name="Hainaut M."/>
            <person name="Henrissat B."/>
            <person name="Grigoriev I.V."/>
            <person name="Spatafora J.W."/>
            <person name="Aime M.C."/>
        </authorList>
    </citation>
    <scope>NUCLEOTIDE SEQUENCE [LARGE SCALE GENOMIC DNA]</scope>
    <source>
        <strain evidence="2 3">MCA 4198</strain>
    </source>
</reference>
<dbReference type="RefSeq" id="XP_025379757.1">
    <property type="nucleotide sequence ID" value="XM_025524917.1"/>
</dbReference>
<proteinExistence type="predicted"/>
<name>A0A316YTE4_9BASI</name>
<keyword evidence="3" id="KW-1185">Reference proteome</keyword>
<evidence type="ECO:0000256" key="1">
    <source>
        <dbReference type="SAM" id="MobiDB-lite"/>
    </source>
</evidence>
<evidence type="ECO:0000313" key="3">
    <source>
        <dbReference type="Proteomes" id="UP000245768"/>
    </source>
</evidence>
<dbReference type="AlphaFoldDB" id="A0A316YTE4"/>
<gene>
    <name evidence="2" type="ORF">FA10DRAFT_301026</name>
</gene>
<dbReference type="InParanoid" id="A0A316YTE4"/>
<evidence type="ECO:0000313" key="2">
    <source>
        <dbReference type="EMBL" id="PWN92559.1"/>
    </source>
</evidence>
<accession>A0A316YTE4</accession>
<protein>
    <submittedName>
        <fullName evidence="2">Uncharacterized protein</fullName>
    </submittedName>
</protein>
<dbReference type="Proteomes" id="UP000245768">
    <property type="component" value="Unassembled WGS sequence"/>
</dbReference>
<organism evidence="2 3">
    <name type="scientific">Acaromyces ingoldii</name>
    <dbReference type="NCBI Taxonomy" id="215250"/>
    <lineage>
        <taxon>Eukaryota</taxon>
        <taxon>Fungi</taxon>
        <taxon>Dikarya</taxon>
        <taxon>Basidiomycota</taxon>
        <taxon>Ustilaginomycotina</taxon>
        <taxon>Exobasidiomycetes</taxon>
        <taxon>Exobasidiales</taxon>
        <taxon>Cryptobasidiaceae</taxon>
        <taxon>Acaromyces</taxon>
    </lineage>
</organism>
<sequence>MEHGVHKPTPSSIKLLQTFEDLSEQMDRLDVGGHLCIRFPTQEWKGFKSRFRHYVSLWGDHIRAFEFLVDRHEPNWVTGYIKRVLRSEPIAISVDDEHVPVIEVSSYKREDMYRIVTKDGSVKKFIFKPRAWKDYIRDCDELHDMLHDWRVLHSSGTNPGTGCPVETAQNQEAVDPQAIVLMLPMPYNEEPITPEHSVGASPSHLALPSTSSRKEKPELWHDLDKVTADKLTHEANLCRQMEKASIS</sequence>
<dbReference type="EMBL" id="KZ819635">
    <property type="protein sequence ID" value="PWN92559.1"/>
    <property type="molecule type" value="Genomic_DNA"/>
</dbReference>